<evidence type="ECO:0000313" key="12">
    <source>
        <dbReference type="WBParaSite" id="jg24004"/>
    </source>
</evidence>
<evidence type="ECO:0000256" key="1">
    <source>
        <dbReference type="ARBA" id="ARBA00004323"/>
    </source>
</evidence>
<feature type="transmembrane region" description="Helical" evidence="10">
    <location>
        <begin position="38"/>
        <end position="61"/>
    </location>
</feature>
<proteinExistence type="inferred from homology"/>
<keyword evidence="8 10" id="KW-0333">Golgi apparatus</keyword>
<dbReference type="GO" id="GO:0000139">
    <property type="term" value="C:Golgi membrane"/>
    <property type="evidence" value="ECO:0007669"/>
    <property type="project" value="UniProtKB-SubCell"/>
</dbReference>
<dbReference type="Gene3D" id="3.90.550.50">
    <property type="match status" value="1"/>
</dbReference>
<evidence type="ECO:0000313" key="11">
    <source>
        <dbReference type="Proteomes" id="UP000887574"/>
    </source>
</evidence>
<protein>
    <recommendedName>
        <fullName evidence="10">Hexosyltransferase</fullName>
        <ecNumber evidence="10">2.4.1.-</ecNumber>
    </recommendedName>
</protein>
<accession>A0A915DV51</accession>
<evidence type="ECO:0000256" key="5">
    <source>
        <dbReference type="ARBA" id="ARBA00022692"/>
    </source>
</evidence>
<dbReference type="InterPro" id="IPR002659">
    <property type="entry name" value="Glyco_trans_31"/>
</dbReference>
<name>A0A915DV51_9BILA</name>
<keyword evidence="9 10" id="KW-0472">Membrane</keyword>
<evidence type="ECO:0000256" key="7">
    <source>
        <dbReference type="ARBA" id="ARBA00022989"/>
    </source>
</evidence>
<keyword evidence="4" id="KW-0808">Transferase</keyword>
<dbReference type="PANTHER" id="PTHR11214">
    <property type="entry name" value="BETA-1,3-N-ACETYLGLUCOSAMINYLTRANSFERASE"/>
    <property type="match status" value="1"/>
</dbReference>
<reference evidence="12" key="1">
    <citation type="submission" date="2022-11" db="UniProtKB">
        <authorList>
            <consortium name="WormBaseParasite"/>
        </authorList>
    </citation>
    <scope>IDENTIFICATION</scope>
</reference>
<dbReference type="AlphaFoldDB" id="A0A915DV51"/>
<evidence type="ECO:0000256" key="8">
    <source>
        <dbReference type="ARBA" id="ARBA00023034"/>
    </source>
</evidence>
<dbReference type="GO" id="GO:0016758">
    <property type="term" value="F:hexosyltransferase activity"/>
    <property type="evidence" value="ECO:0007669"/>
    <property type="project" value="InterPro"/>
</dbReference>
<dbReference type="Pfam" id="PF01762">
    <property type="entry name" value="Galactosyl_T"/>
    <property type="match status" value="1"/>
</dbReference>
<keyword evidence="3 10" id="KW-0328">Glycosyltransferase</keyword>
<keyword evidence="11" id="KW-1185">Reference proteome</keyword>
<dbReference type="EC" id="2.4.1.-" evidence="10"/>
<evidence type="ECO:0000256" key="6">
    <source>
        <dbReference type="ARBA" id="ARBA00022968"/>
    </source>
</evidence>
<evidence type="ECO:0000256" key="3">
    <source>
        <dbReference type="ARBA" id="ARBA00022676"/>
    </source>
</evidence>
<dbReference type="PANTHER" id="PTHR11214:SF378">
    <property type="entry name" value="BETA-1,3-GALACTOSYLTRANSFERASE 4"/>
    <property type="match status" value="1"/>
</dbReference>
<keyword evidence="5 10" id="KW-0812">Transmembrane</keyword>
<sequence length="303" mass="35348">MPNEMIHSVTGFFDQNMREKLCTTSKAMGIYADVANQIYIFKAFLLLATTLLLLFNCLLVIPKGSFKHLFDEHEQSSSSSSTIYDDTNTENYLYSTNNTSSELADTEEKDSSVSSLYKTFKAKFMNIEFNYTLPIPENNICQNASVFVFVPSRPTASDRRTAIRSTWYAERPSNVVFKFVLGRTNDAVITNLLAEEQKQFNDLILYDIEDTYENLYLKVHAAFNWQQTFCNSTKYVLKADDDTIVDLNRLQYWIKNKFDGYQTKNPSIIFGSVWRRGRPIRNKNHRWYVSREVYPKLSYNRYT</sequence>
<comment type="subcellular location">
    <subcellularLocation>
        <location evidence="1 10">Golgi apparatus membrane</location>
        <topology evidence="1 10">Single-pass type II membrane protein</topology>
    </subcellularLocation>
</comment>
<evidence type="ECO:0000256" key="9">
    <source>
        <dbReference type="ARBA" id="ARBA00023136"/>
    </source>
</evidence>
<evidence type="ECO:0000256" key="4">
    <source>
        <dbReference type="ARBA" id="ARBA00022679"/>
    </source>
</evidence>
<dbReference type="GO" id="GO:0006493">
    <property type="term" value="P:protein O-linked glycosylation"/>
    <property type="evidence" value="ECO:0007669"/>
    <property type="project" value="TreeGrafter"/>
</dbReference>
<comment type="similarity">
    <text evidence="2 10">Belongs to the glycosyltransferase 31 family.</text>
</comment>
<dbReference type="WBParaSite" id="jg24004">
    <property type="protein sequence ID" value="jg24004"/>
    <property type="gene ID" value="jg24004"/>
</dbReference>
<organism evidence="11 12">
    <name type="scientific">Ditylenchus dipsaci</name>
    <dbReference type="NCBI Taxonomy" id="166011"/>
    <lineage>
        <taxon>Eukaryota</taxon>
        <taxon>Metazoa</taxon>
        <taxon>Ecdysozoa</taxon>
        <taxon>Nematoda</taxon>
        <taxon>Chromadorea</taxon>
        <taxon>Rhabditida</taxon>
        <taxon>Tylenchina</taxon>
        <taxon>Tylenchomorpha</taxon>
        <taxon>Sphaerularioidea</taxon>
        <taxon>Anguinidae</taxon>
        <taxon>Anguininae</taxon>
        <taxon>Ditylenchus</taxon>
    </lineage>
</organism>
<evidence type="ECO:0000256" key="10">
    <source>
        <dbReference type="RuleBase" id="RU363063"/>
    </source>
</evidence>
<keyword evidence="6 10" id="KW-0735">Signal-anchor</keyword>
<evidence type="ECO:0000256" key="2">
    <source>
        <dbReference type="ARBA" id="ARBA00008661"/>
    </source>
</evidence>
<dbReference type="Proteomes" id="UP000887574">
    <property type="component" value="Unplaced"/>
</dbReference>
<keyword evidence="7 10" id="KW-1133">Transmembrane helix</keyword>